<protein>
    <submittedName>
        <fullName evidence="2">Uncharacterized protein</fullName>
    </submittedName>
</protein>
<evidence type="ECO:0000256" key="1">
    <source>
        <dbReference type="SAM" id="MobiDB-lite"/>
    </source>
</evidence>
<dbReference type="HOGENOM" id="CLU_1333468_0_0_1"/>
<dbReference type="InParanoid" id="B3S5Q7"/>
<gene>
    <name evidence="2" type="ORF">TRIADDRAFT_59440</name>
</gene>
<dbReference type="AlphaFoldDB" id="B3S5Q7"/>
<feature type="region of interest" description="Disordered" evidence="1">
    <location>
        <begin position="113"/>
        <end position="132"/>
    </location>
</feature>
<proteinExistence type="predicted"/>
<organism evidence="2 3">
    <name type="scientific">Trichoplax adhaerens</name>
    <name type="common">Trichoplax reptans</name>
    <dbReference type="NCBI Taxonomy" id="10228"/>
    <lineage>
        <taxon>Eukaryota</taxon>
        <taxon>Metazoa</taxon>
        <taxon>Placozoa</taxon>
        <taxon>Uniplacotomia</taxon>
        <taxon>Trichoplacea</taxon>
        <taxon>Trichoplacidae</taxon>
        <taxon>Trichoplax</taxon>
    </lineage>
</organism>
<dbReference type="Proteomes" id="UP000009022">
    <property type="component" value="Unassembled WGS sequence"/>
</dbReference>
<dbReference type="RefSeq" id="XP_002115474.1">
    <property type="nucleotide sequence ID" value="XM_002115438.1"/>
</dbReference>
<sequence length="206" mass="22957">MYRRYGSRRGCLPVCQPSTSCTCRPQRRPFSDPSLENVEKSKRHGGNQGNFCWAIGPGVGVVASTVGRLSTADFRLGLRPEWGVYVQTYRRHGRRRGCLPACQPSTSCTCRPQRRPFSDPSPENVEKSKRHGGNQGNFCWAIGPGVGVVASTVGRLSTADFRLGLRPEWGVYVQTYRRHGRRRGCLPACQPSTSCTCRPQRRPFSP</sequence>
<dbReference type="CTD" id="6756789"/>
<dbReference type="KEGG" id="tad:TRIADDRAFT_59440"/>
<reference evidence="2 3" key="1">
    <citation type="journal article" date="2008" name="Nature">
        <title>The Trichoplax genome and the nature of placozoans.</title>
        <authorList>
            <person name="Srivastava M."/>
            <person name="Begovic E."/>
            <person name="Chapman J."/>
            <person name="Putnam N.H."/>
            <person name="Hellsten U."/>
            <person name="Kawashima T."/>
            <person name="Kuo A."/>
            <person name="Mitros T."/>
            <person name="Salamov A."/>
            <person name="Carpenter M.L."/>
            <person name="Signorovitch A.Y."/>
            <person name="Moreno M.A."/>
            <person name="Kamm K."/>
            <person name="Grimwood J."/>
            <person name="Schmutz J."/>
            <person name="Shapiro H."/>
            <person name="Grigoriev I.V."/>
            <person name="Buss L.W."/>
            <person name="Schierwater B."/>
            <person name="Dellaporta S.L."/>
            <person name="Rokhsar D.S."/>
        </authorList>
    </citation>
    <scope>NUCLEOTIDE SEQUENCE [LARGE SCALE GENOMIC DNA]</scope>
    <source>
        <strain evidence="2 3">Grell-BS-1999</strain>
    </source>
</reference>
<name>B3S5Q7_TRIAD</name>
<dbReference type="GeneID" id="6756789"/>
<evidence type="ECO:0000313" key="3">
    <source>
        <dbReference type="Proteomes" id="UP000009022"/>
    </source>
</evidence>
<evidence type="ECO:0000313" key="2">
    <source>
        <dbReference type="EMBL" id="EDV21837.1"/>
    </source>
</evidence>
<accession>B3S5Q7</accession>
<dbReference type="EMBL" id="DS985251">
    <property type="protein sequence ID" value="EDV21837.1"/>
    <property type="molecule type" value="Genomic_DNA"/>
</dbReference>
<keyword evidence="3" id="KW-1185">Reference proteome</keyword>